<gene>
    <name evidence="2" type="ORF">M23134_04472</name>
</gene>
<keyword evidence="3" id="KW-1185">Reference proteome</keyword>
<reference evidence="2 3" key="1">
    <citation type="submission" date="2007-01" db="EMBL/GenBank/DDBJ databases">
        <authorList>
            <person name="Haygood M."/>
            <person name="Podell S."/>
            <person name="Anderson C."/>
            <person name="Hopkinson B."/>
            <person name="Roe K."/>
            <person name="Barbeau K."/>
            <person name="Gaasterland T."/>
            <person name="Ferriera S."/>
            <person name="Johnson J."/>
            <person name="Kravitz S."/>
            <person name="Beeson K."/>
            <person name="Sutton G."/>
            <person name="Rogers Y.-H."/>
            <person name="Friedman R."/>
            <person name="Frazier M."/>
            <person name="Venter J.C."/>
        </authorList>
    </citation>
    <scope>NUCLEOTIDE SEQUENCE [LARGE SCALE GENOMIC DNA]</scope>
    <source>
        <strain evidence="2 3">ATCC 23134</strain>
    </source>
</reference>
<feature type="region of interest" description="Disordered" evidence="1">
    <location>
        <begin position="1"/>
        <end position="36"/>
    </location>
</feature>
<dbReference type="Proteomes" id="UP000004095">
    <property type="component" value="Unassembled WGS sequence"/>
</dbReference>
<protein>
    <submittedName>
        <fullName evidence="2">Uncharacterized protein</fullName>
    </submittedName>
</protein>
<dbReference type="AlphaFoldDB" id="A1ZM93"/>
<organism evidence="2 3">
    <name type="scientific">Microscilla marina ATCC 23134</name>
    <dbReference type="NCBI Taxonomy" id="313606"/>
    <lineage>
        <taxon>Bacteria</taxon>
        <taxon>Pseudomonadati</taxon>
        <taxon>Bacteroidota</taxon>
        <taxon>Cytophagia</taxon>
        <taxon>Cytophagales</taxon>
        <taxon>Microscillaceae</taxon>
        <taxon>Microscilla</taxon>
    </lineage>
</organism>
<name>A1ZM93_MICM2</name>
<evidence type="ECO:0000313" key="3">
    <source>
        <dbReference type="Proteomes" id="UP000004095"/>
    </source>
</evidence>
<sequence>MSKTSEKTSHSTSPQKTTTTNTLASTPGAKLSSPNVSSADRIIQNYNQGIAKQSGFAAPNLPEAHYILQKYNEGRSQQMLKAPGAVQKYGGVFRWNSQEATQYNDYEIYIYKGQKEEGTLYRVFLRHKQAGNISISFKEFLSMNTHIKNINNIDEGAKIHFPKGTKLISPKQVFQSKAFKKLFQAPAFKQAYVQYLADVKRDIQLSTIYVTNGLGKNQKAEVDGLGLNEEEKIWFSEGSDKAVSITHLRYILIPDDTREGIARKVGLPSGLLDLSNKWKTSGEHGGKNVLSAHPGDSVKVPLSTAKLEHFDFAKWRQPNKHGGALLSDMQLAPDYIHYFAGKDKQRHAVKMPVVWIHGYSLKGNDWTNKAHEFIYKNYDALKSTAKGNTLEIGIGNNSTKAISVYKYQHQKPSANTAITAHFDSLENYAKHKKEIQDYKNVLSDQARVQQQKTNAKNLGNVEAANIGTFLGGLGALLEGELPYDGSKTKLFVGVYAPVTAGIFLGMDLKIEAQRSGPKPKPGKPAKSGSNIKLTSKLGVTIKGNFAEIAEVGLTLGGYVEAQGVTGNDVMTYYQLAVYKRLRKMASKYMVSDSLWVKILNASLAITPAWPVVALQKLLDDYELNPIDALGVAMHGGINFAWGNNANDFKGAESWANKVATSIKANTDLARKQEPYAESGMFVKVFFGVDAKDAKTKVGMELEVMHGSRLDKASIEKDEKKGDKNTKQDYSRIGQSVTTLAYKVPISIHAVSFEIGVKCLFEGSKARDADITIVFGLDVFKIDKLSGLIPGVITSIIANVSNVLKNNNKTPLNWSQEQLKLAMQTSLADPVLREKMKNPVTSKGLGASHTYQLAIKLTPIKWGKQVRAVEIMLYDAIKITADVGVVKGEYESANPLIKKIKTNW</sequence>
<feature type="compositionally biased region" description="Low complexity" evidence="1">
    <location>
        <begin position="10"/>
        <end position="22"/>
    </location>
</feature>
<evidence type="ECO:0000256" key="1">
    <source>
        <dbReference type="SAM" id="MobiDB-lite"/>
    </source>
</evidence>
<proteinExistence type="predicted"/>
<dbReference type="EMBL" id="AAWS01000015">
    <property type="protein sequence ID" value="EAY28625.1"/>
    <property type="molecule type" value="Genomic_DNA"/>
</dbReference>
<dbReference type="RefSeq" id="WP_002697922.1">
    <property type="nucleotide sequence ID" value="NZ_AAWS01000015.1"/>
</dbReference>
<comment type="caution">
    <text evidence="2">The sequence shown here is derived from an EMBL/GenBank/DDBJ whole genome shotgun (WGS) entry which is preliminary data.</text>
</comment>
<accession>A1ZM93</accession>
<evidence type="ECO:0000313" key="2">
    <source>
        <dbReference type="EMBL" id="EAY28625.1"/>
    </source>
</evidence>